<accession>A0A1X7L1G3</accession>
<evidence type="ECO:0000313" key="2">
    <source>
        <dbReference type="Proteomes" id="UP000193355"/>
    </source>
</evidence>
<protein>
    <submittedName>
        <fullName evidence="1">Uncharacterized protein</fullName>
    </submittedName>
</protein>
<organism evidence="1 2">
    <name type="scientific">Dethiosulfovibrio salsuginis</name>
    <dbReference type="NCBI Taxonomy" id="561720"/>
    <lineage>
        <taxon>Bacteria</taxon>
        <taxon>Thermotogati</taxon>
        <taxon>Synergistota</taxon>
        <taxon>Synergistia</taxon>
        <taxon>Synergistales</taxon>
        <taxon>Dethiosulfovibrionaceae</taxon>
        <taxon>Dethiosulfovibrio</taxon>
    </lineage>
</organism>
<sequence>MGLGVTTYGFRRRLAQHLATGNGLPRVAFMAFGDGGHNADGTPKAASPNQTKLNREILRKGLSVVTQEDSMSVTGTGRIEKSELIGKSISEAGLLDASGNLIGLKNFSPKIKDDDEYYDISIKIDV</sequence>
<dbReference type="Proteomes" id="UP000193355">
    <property type="component" value="Unassembled WGS sequence"/>
</dbReference>
<name>A0A1X7L1G3_9BACT</name>
<dbReference type="OrthoDB" id="8687147at2"/>
<reference evidence="2" key="1">
    <citation type="submission" date="2017-04" db="EMBL/GenBank/DDBJ databases">
        <authorList>
            <person name="Varghese N."/>
            <person name="Submissions S."/>
        </authorList>
    </citation>
    <scope>NUCLEOTIDE SEQUENCE [LARGE SCALE GENOMIC DNA]</scope>
    <source>
        <strain evidence="2">USBA 82</strain>
    </source>
</reference>
<dbReference type="AlphaFoldDB" id="A0A1X7L1G3"/>
<gene>
    <name evidence="1" type="ORF">SAMN06275492_14219</name>
</gene>
<proteinExistence type="predicted"/>
<dbReference type="EMBL" id="FXBB01000042">
    <property type="protein sequence ID" value="SMG47688.1"/>
    <property type="molecule type" value="Genomic_DNA"/>
</dbReference>
<dbReference type="RefSeq" id="WP_085545511.1">
    <property type="nucleotide sequence ID" value="NZ_FXBB01000042.1"/>
</dbReference>
<keyword evidence="2" id="KW-1185">Reference proteome</keyword>
<evidence type="ECO:0000313" key="1">
    <source>
        <dbReference type="EMBL" id="SMG47688.1"/>
    </source>
</evidence>
<dbReference type="STRING" id="561720.SAMN06275492_14219"/>